<dbReference type="RefSeq" id="WP_218596350.1">
    <property type="nucleotide sequence ID" value="NZ_JADQDF010000001.1"/>
</dbReference>
<name>A0ABS6UK07_9PSEU</name>
<protein>
    <submittedName>
        <fullName evidence="2">Uncharacterized protein</fullName>
    </submittedName>
</protein>
<accession>A0ABS6UK07</accession>
<organism evidence="2 3">
    <name type="scientific">Pseudonocardia oceani</name>
    <dbReference type="NCBI Taxonomy" id="2792013"/>
    <lineage>
        <taxon>Bacteria</taxon>
        <taxon>Bacillati</taxon>
        <taxon>Actinomycetota</taxon>
        <taxon>Actinomycetes</taxon>
        <taxon>Pseudonocardiales</taxon>
        <taxon>Pseudonocardiaceae</taxon>
        <taxon>Pseudonocardia</taxon>
    </lineage>
</organism>
<feature type="compositionally biased region" description="Low complexity" evidence="1">
    <location>
        <begin position="53"/>
        <end position="64"/>
    </location>
</feature>
<dbReference type="Proteomes" id="UP000694300">
    <property type="component" value="Unassembled WGS sequence"/>
</dbReference>
<sequence length="89" mass="9707">MRGASVRDRAVSADGPDHRLPPRREQLPLPRRDDQTHLEPQLRERDGAGSGTPFEPFDDAQAPDAPAPPTGSRAATFREAIRKATGRPS</sequence>
<gene>
    <name evidence="2" type="ORF">I4I82_31900</name>
</gene>
<dbReference type="EMBL" id="JADQDF010000001">
    <property type="protein sequence ID" value="MBW0132251.1"/>
    <property type="molecule type" value="Genomic_DNA"/>
</dbReference>
<evidence type="ECO:0000313" key="2">
    <source>
        <dbReference type="EMBL" id="MBW0132251.1"/>
    </source>
</evidence>
<evidence type="ECO:0000256" key="1">
    <source>
        <dbReference type="SAM" id="MobiDB-lite"/>
    </source>
</evidence>
<evidence type="ECO:0000313" key="3">
    <source>
        <dbReference type="Proteomes" id="UP000694300"/>
    </source>
</evidence>
<reference evidence="2 3" key="1">
    <citation type="submission" date="2020-11" db="EMBL/GenBank/DDBJ databases">
        <title>Pseudonocardia abyssalis sp. nov. and Pseudonocardia oceani sp. nov., description and phylogenomic analysis of two novel actinomycetes isolated from the deep Southern Ocean.</title>
        <authorList>
            <person name="Parra J."/>
        </authorList>
    </citation>
    <scope>NUCLEOTIDE SEQUENCE [LARGE SCALE GENOMIC DNA]</scope>
    <source>
        <strain evidence="3">KRD185</strain>
    </source>
</reference>
<proteinExistence type="predicted"/>
<feature type="compositionally biased region" description="Basic and acidic residues" evidence="1">
    <location>
        <begin position="1"/>
        <end position="47"/>
    </location>
</feature>
<comment type="caution">
    <text evidence="2">The sequence shown here is derived from an EMBL/GenBank/DDBJ whole genome shotgun (WGS) entry which is preliminary data.</text>
</comment>
<keyword evidence="3" id="KW-1185">Reference proteome</keyword>
<feature type="region of interest" description="Disordered" evidence="1">
    <location>
        <begin position="1"/>
        <end position="74"/>
    </location>
</feature>